<keyword evidence="5" id="KW-0862">Zinc</keyword>
<dbReference type="SUPFAM" id="SSF54197">
    <property type="entry name" value="HIT-like"/>
    <property type="match status" value="1"/>
</dbReference>
<comment type="subcellular location">
    <subcellularLocation>
        <location evidence="1">Nucleus</location>
    </subcellularLocation>
</comment>
<name>B3P0B4_DROER</name>
<feature type="compositionally biased region" description="Low complexity" evidence="10">
    <location>
        <begin position="367"/>
        <end position="379"/>
    </location>
</feature>
<dbReference type="InterPro" id="IPR011146">
    <property type="entry name" value="HIT-like"/>
</dbReference>
<organism evidence="12 13">
    <name type="scientific">Drosophila erecta</name>
    <name type="common">Fruit fly</name>
    <dbReference type="NCBI Taxonomy" id="7220"/>
    <lineage>
        <taxon>Eukaryota</taxon>
        <taxon>Metazoa</taxon>
        <taxon>Ecdysozoa</taxon>
        <taxon>Arthropoda</taxon>
        <taxon>Hexapoda</taxon>
        <taxon>Insecta</taxon>
        <taxon>Pterygota</taxon>
        <taxon>Neoptera</taxon>
        <taxon>Endopterygota</taxon>
        <taxon>Diptera</taxon>
        <taxon>Brachycera</taxon>
        <taxon>Muscomorpha</taxon>
        <taxon>Ephydroidea</taxon>
        <taxon>Drosophilidae</taxon>
        <taxon>Drosophila</taxon>
        <taxon>Sophophora</taxon>
    </lineage>
</organism>
<dbReference type="OrthoDB" id="3512845at2759"/>
<gene>
    <name evidence="12" type="primary">Dere\GG23306</name>
    <name evidence="12" type="ORF">Dere_GG23306</name>
</gene>
<keyword evidence="4" id="KW-0863">Zinc-finger</keyword>
<feature type="domain" description="HIT" evidence="11">
    <location>
        <begin position="1"/>
        <end position="98"/>
    </location>
</feature>
<reference evidence="12 13" key="1">
    <citation type="journal article" date="2007" name="Nature">
        <title>Evolution of genes and genomes on the Drosophila phylogeny.</title>
        <authorList>
            <consortium name="Drosophila 12 Genomes Consortium"/>
            <person name="Clark A.G."/>
            <person name="Eisen M.B."/>
            <person name="Smith D.R."/>
            <person name="Bergman C.M."/>
            <person name="Oliver B."/>
            <person name="Markow T.A."/>
            <person name="Kaufman T.C."/>
            <person name="Kellis M."/>
            <person name="Gelbart W."/>
            <person name="Iyer V.N."/>
            <person name="Pollard D.A."/>
            <person name="Sackton T.B."/>
            <person name="Larracuente A.M."/>
            <person name="Singh N.D."/>
            <person name="Abad J.P."/>
            <person name="Abt D.N."/>
            <person name="Adryan B."/>
            <person name="Aguade M."/>
            <person name="Akashi H."/>
            <person name="Anderson W.W."/>
            <person name="Aquadro C.F."/>
            <person name="Ardell D.H."/>
            <person name="Arguello R."/>
            <person name="Artieri C.G."/>
            <person name="Barbash D.A."/>
            <person name="Barker D."/>
            <person name="Barsanti P."/>
            <person name="Batterham P."/>
            <person name="Batzoglou S."/>
            <person name="Begun D."/>
            <person name="Bhutkar A."/>
            <person name="Blanco E."/>
            <person name="Bosak S.A."/>
            <person name="Bradley R.K."/>
            <person name="Brand A.D."/>
            <person name="Brent M.R."/>
            <person name="Brooks A.N."/>
            <person name="Brown R.H."/>
            <person name="Butlin R.K."/>
            <person name="Caggese C."/>
            <person name="Calvi B.R."/>
            <person name="Bernardo de Carvalho A."/>
            <person name="Caspi A."/>
            <person name="Castrezana S."/>
            <person name="Celniker S.E."/>
            <person name="Chang J.L."/>
            <person name="Chapple C."/>
            <person name="Chatterji S."/>
            <person name="Chinwalla A."/>
            <person name="Civetta A."/>
            <person name="Clifton S.W."/>
            <person name="Comeron J.M."/>
            <person name="Costello J.C."/>
            <person name="Coyne J.A."/>
            <person name="Daub J."/>
            <person name="David R.G."/>
            <person name="Delcher A.L."/>
            <person name="Delehaunty K."/>
            <person name="Do C.B."/>
            <person name="Ebling H."/>
            <person name="Edwards K."/>
            <person name="Eickbush T."/>
            <person name="Evans J.D."/>
            <person name="Filipski A."/>
            <person name="Findeiss S."/>
            <person name="Freyhult E."/>
            <person name="Fulton L."/>
            <person name="Fulton R."/>
            <person name="Garcia A.C."/>
            <person name="Gardiner A."/>
            <person name="Garfield D.A."/>
            <person name="Garvin B.E."/>
            <person name="Gibson G."/>
            <person name="Gilbert D."/>
            <person name="Gnerre S."/>
            <person name="Godfrey J."/>
            <person name="Good R."/>
            <person name="Gotea V."/>
            <person name="Gravely B."/>
            <person name="Greenberg A.J."/>
            <person name="Griffiths-Jones S."/>
            <person name="Gross S."/>
            <person name="Guigo R."/>
            <person name="Gustafson E.A."/>
            <person name="Haerty W."/>
            <person name="Hahn M.W."/>
            <person name="Halligan D.L."/>
            <person name="Halpern A.L."/>
            <person name="Halter G.M."/>
            <person name="Han M.V."/>
            <person name="Heger A."/>
            <person name="Hillier L."/>
            <person name="Hinrichs A.S."/>
            <person name="Holmes I."/>
            <person name="Hoskins R.A."/>
            <person name="Hubisz M.J."/>
            <person name="Hultmark D."/>
            <person name="Huntley M.A."/>
            <person name="Jaffe D.B."/>
            <person name="Jagadeeshan S."/>
            <person name="Jeck W.R."/>
            <person name="Johnson J."/>
            <person name="Jones C.D."/>
            <person name="Jordan W.C."/>
            <person name="Karpen G.H."/>
            <person name="Kataoka E."/>
            <person name="Keightley P.D."/>
            <person name="Kheradpour P."/>
            <person name="Kirkness E.F."/>
            <person name="Koerich L.B."/>
            <person name="Kristiansen K."/>
            <person name="Kudrna D."/>
            <person name="Kulathinal R.J."/>
            <person name="Kumar S."/>
            <person name="Kwok R."/>
            <person name="Lander E."/>
            <person name="Langley C.H."/>
            <person name="Lapoint R."/>
            <person name="Lazzaro B.P."/>
            <person name="Lee S.J."/>
            <person name="Levesque L."/>
            <person name="Li R."/>
            <person name="Lin C.F."/>
            <person name="Lin M.F."/>
            <person name="Lindblad-Toh K."/>
            <person name="Llopart A."/>
            <person name="Long M."/>
            <person name="Low L."/>
            <person name="Lozovsky E."/>
            <person name="Lu J."/>
            <person name="Luo M."/>
            <person name="Machado C.A."/>
            <person name="Makalowski W."/>
            <person name="Marzo M."/>
            <person name="Matsuda M."/>
            <person name="Matzkin L."/>
            <person name="McAllister B."/>
            <person name="McBride C.S."/>
            <person name="McKernan B."/>
            <person name="McKernan K."/>
            <person name="Mendez-Lago M."/>
            <person name="Minx P."/>
            <person name="Mollenhauer M.U."/>
            <person name="Montooth K."/>
            <person name="Mount S.M."/>
            <person name="Mu X."/>
            <person name="Myers E."/>
            <person name="Negre B."/>
            <person name="Newfeld S."/>
            <person name="Nielsen R."/>
            <person name="Noor M.A."/>
            <person name="O'Grady P."/>
            <person name="Pachter L."/>
            <person name="Papaceit M."/>
            <person name="Parisi M.J."/>
            <person name="Parisi M."/>
            <person name="Parts L."/>
            <person name="Pedersen J.S."/>
            <person name="Pesole G."/>
            <person name="Phillippy A.M."/>
            <person name="Ponting C.P."/>
            <person name="Pop M."/>
            <person name="Porcelli D."/>
            <person name="Powell J.R."/>
            <person name="Prohaska S."/>
            <person name="Pruitt K."/>
            <person name="Puig M."/>
            <person name="Quesneville H."/>
            <person name="Ram K.R."/>
            <person name="Rand D."/>
            <person name="Rasmussen M.D."/>
            <person name="Reed L.K."/>
            <person name="Reenan R."/>
            <person name="Reily A."/>
            <person name="Remington K.A."/>
            <person name="Rieger T.T."/>
            <person name="Ritchie M.G."/>
            <person name="Robin C."/>
            <person name="Rogers Y.H."/>
            <person name="Rohde C."/>
            <person name="Rozas J."/>
            <person name="Rubenfield M.J."/>
            <person name="Ruiz A."/>
            <person name="Russo S."/>
            <person name="Salzberg S.L."/>
            <person name="Sanchez-Gracia A."/>
            <person name="Saranga D.J."/>
            <person name="Sato H."/>
            <person name="Schaeffer S.W."/>
            <person name="Schatz M.C."/>
            <person name="Schlenke T."/>
            <person name="Schwartz R."/>
            <person name="Segarra C."/>
            <person name="Singh R.S."/>
            <person name="Sirot L."/>
            <person name="Sirota M."/>
            <person name="Sisneros N.B."/>
            <person name="Smith C.D."/>
            <person name="Smith T.F."/>
            <person name="Spieth J."/>
            <person name="Stage D.E."/>
            <person name="Stark A."/>
            <person name="Stephan W."/>
            <person name="Strausberg R.L."/>
            <person name="Strempel S."/>
            <person name="Sturgill D."/>
            <person name="Sutton G."/>
            <person name="Sutton G.G."/>
            <person name="Tao W."/>
            <person name="Teichmann S."/>
            <person name="Tobari Y.N."/>
            <person name="Tomimura Y."/>
            <person name="Tsolas J.M."/>
            <person name="Valente V.L."/>
            <person name="Venter E."/>
            <person name="Venter J.C."/>
            <person name="Vicario S."/>
            <person name="Vieira F.G."/>
            <person name="Vilella A.J."/>
            <person name="Villasante A."/>
            <person name="Walenz B."/>
            <person name="Wang J."/>
            <person name="Wasserman M."/>
            <person name="Watts T."/>
            <person name="Wilson D."/>
            <person name="Wilson R.K."/>
            <person name="Wing R.A."/>
            <person name="Wolfner M.F."/>
            <person name="Wong A."/>
            <person name="Wong G.K."/>
            <person name="Wu C.I."/>
            <person name="Wu G."/>
            <person name="Yamamoto D."/>
            <person name="Yang H.P."/>
            <person name="Yang S.P."/>
            <person name="Yorke J.A."/>
            <person name="Yoshida K."/>
            <person name="Zdobnov E."/>
            <person name="Zhang P."/>
            <person name="Zhang Y."/>
            <person name="Zimin A.V."/>
            <person name="Baldwin J."/>
            <person name="Abdouelleil A."/>
            <person name="Abdulkadir J."/>
            <person name="Abebe A."/>
            <person name="Abera B."/>
            <person name="Abreu J."/>
            <person name="Acer S.C."/>
            <person name="Aftuck L."/>
            <person name="Alexander A."/>
            <person name="An P."/>
            <person name="Anderson E."/>
            <person name="Anderson S."/>
            <person name="Arachi H."/>
            <person name="Azer M."/>
            <person name="Bachantsang P."/>
            <person name="Barry A."/>
            <person name="Bayul T."/>
            <person name="Berlin A."/>
            <person name="Bessette D."/>
            <person name="Bloom T."/>
            <person name="Blye J."/>
            <person name="Boguslavskiy L."/>
            <person name="Bonnet C."/>
            <person name="Boukhgalter B."/>
            <person name="Bourzgui I."/>
            <person name="Brown A."/>
            <person name="Cahill P."/>
            <person name="Channer S."/>
            <person name="Cheshatsang Y."/>
            <person name="Chuda L."/>
            <person name="Citroen M."/>
            <person name="Collymore A."/>
            <person name="Cooke P."/>
            <person name="Costello M."/>
            <person name="D'Aco K."/>
            <person name="Daza R."/>
            <person name="De Haan G."/>
            <person name="DeGray S."/>
            <person name="DeMaso C."/>
            <person name="Dhargay N."/>
            <person name="Dooley K."/>
            <person name="Dooley E."/>
            <person name="Doricent M."/>
            <person name="Dorje P."/>
            <person name="Dorjee K."/>
            <person name="Dupes A."/>
            <person name="Elong R."/>
            <person name="Falk J."/>
            <person name="Farina A."/>
            <person name="Faro S."/>
            <person name="Ferguson D."/>
            <person name="Fisher S."/>
            <person name="Foley C.D."/>
            <person name="Franke A."/>
            <person name="Friedrich D."/>
            <person name="Gadbois L."/>
            <person name="Gearin G."/>
            <person name="Gearin C.R."/>
            <person name="Giannoukos G."/>
            <person name="Goode T."/>
            <person name="Graham J."/>
            <person name="Grandbois E."/>
            <person name="Grewal S."/>
            <person name="Gyaltsen K."/>
            <person name="Hafez N."/>
            <person name="Hagos B."/>
            <person name="Hall J."/>
            <person name="Henson C."/>
            <person name="Hollinger A."/>
            <person name="Honan T."/>
            <person name="Huard M.D."/>
            <person name="Hughes L."/>
            <person name="Hurhula B."/>
            <person name="Husby M.E."/>
            <person name="Kamat A."/>
            <person name="Kanga B."/>
            <person name="Kashin S."/>
            <person name="Khazanovich D."/>
            <person name="Kisner P."/>
            <person name="Lance K."/>
            <person name="Lara M."/>
            <person name="Lee W."/>
            <person name="Lennon N."/>
            <person name="Letendre F."/>
            <person name="LeVine R."/>
            <person name="Lipovsky A."/>
            <person name="Liu X."/>
            <person name="Liu J."/>
            <person name="Liu S."/>
            <person name="Lokyitsang T."/>
            <person name="Lokyitsang Y."/>
            <person name="Lubonja R."/>
            <person name="Lui A."/>
            <person name="MacDonald P."/>
            <person name="Magnisalis V."/>
            <person name="Maru K."/>
            <person name="Matthews C."/>
            <person name="McCusker W."/>
            <person name="McDonough S."/>
            <person name="Mehta T."/>
            <person name="Meldrim J."/>
            <person name="Meneus L."/>
            <person name="Mihai O."/>
            <person name="Mihalev A."/>
            <person name="Mihova T."/>
            <person name="Mittelman R."/>
            <person name="Mlenga V."/>
            <person name="Montmayeur A."/>
            <person name="Mulrain L."/>
            <person name="Navidi A."/>
            <person name="Naylor J."/>
            <person name="Negash T."/>
            <person name="Nguyen T."/>
            <person name="Nguyen N."/>
            <person name="Nicol R."/>
            <person name="Norbu C."/>
            <person name="Norbu N."/>
            <person name="Novod N."/>
            <person name="O'Neill B."/>
            <person name="Osman S."/>
            <person name="Markiewicz E."/>
            <person name="Oyono O.L."/>
            <person name="Patti C."/>
            <person name="Phunkhang P."/>
            <person name="Pierre F."/>
            <person name="Priest M."/>
            <person name="Raghuraman S."/>
            <person name="Rege F."/>
            <person name="Reyes R."/>
            <person name="Rise C."/>
            <person name="Rogov P."/>
            <person name="Ross K."/>
            <person name="Ryan E."/>
            <person name="Settipalli S."/>
            <person name="Shea T."/>
            <person name="Sherpa N."/>
            <person name="Shi L."/>
            <person name="Shih D."/>
            <person name="Sparrow T."/>
            <person name="Spaulding J."/>
            <person name="Stalker J."/>
            <person name="Stange-Thomann N."/>
            <person name="Stavropoulos S."/>
            <person name="Stone C."/>
            <person name="Strader C."/>
            <person name="Tesfaye S."/>
            <person name="Thomson T."/>
            <person name="Thoulutsang Y."/>
            <person name="Thoulutsang D."/>
            <person name="Topham K."/>
            <person name="Topping I."/>
            <person name="Tsamla T."/>
            <person name="Vassiliev H."/>
            <person name="Vo A."/>
            <person name="Wangchuk T."/>
            <person name="Wangdi T."/>
            <person name="Weiand M."/>
            <person name="Wilkinson J."/>
            <person name="Wilson A."/>
            <person name="Yadav S."/>
            <person name="Young G."/>
            <person name="Yu Q."/>
            <person name="Zembek L."/>
            <person name="Zhong D."/>
            <person name="Zimmer A."/>
            <person name="Zwirko Z."/>
            <person name="Jaffe D.B."/>
            <person name="Alvarez P."/>
            <person name="Brockman W."/>
            <person name="Butler J."/>
            <person name="Chin C."/>
            <person name="Gnerre S."/>
            <person name="Grabherr M."/>
            <person name="Kleber M."/>
            <person name="Mauceli E."/>
            <person name="MacCallum I."/>
        </authorList>
    </citation>
    <scope>NUCLEOTIDE SEQUENCE [LARGE SCALE GENOMIC DNA]</scope>
    <source>
        <strain evidence="12 13">TSC#14021-0224.01</strain>
    </source>
</reference>
<dbReference type="PROSITE" id="PS51084">
    <property type="entry name" value="HIT_2"/>
    <property type="match status" value="1"/>
</dbReference>
<dbReference type="Proteomes" id="UP000008711">
    <property type="component" value="Unassembled WGS sequence"/>
</dbReference>
<dbReference type="Gene3D" id="3.30.428.10">
    <property type="entry name" value="HIT-like"/>
    <property type="match status" value="1"/>
</dbReference>
<evidence type="ECO:0000256" key="6">
    <source>
        <dbReference type="ARBA" id="ARBA00023125"/>
    </source>
</evidence>
<dbReference type="GO" id="GO:0030983">
    <property type="term" value="F:mismatched DNA binding"/>
    <property type="evidence" value="ECO:0007669"/>
    <property type="project" value="TreeGrafter"/>
</dbReference>
<feature type="region of interest" description="Disordered" evidence="10">
    <location>
        <begin position="206"/>
        <end position="354"/>
    </location>
</feature>
<dbReference type="GO" id="GO:0000012">
    <property type="term" value="P:single strand break repair"/>
    <property type="evidence" value="ECO:0007669"/>
    <property type="project" value="TreeGrafter"/>
</dbReference>
<dbReference type="InterPro" id="IPR032566">
    <property type="entry name" value="Znf-C2HE"/>
</dbReference>
<dbReference type="GO" id="GO:0003725">
    <property type="term" value="F:double-stranded RNA binding"/>
    <property type="evidence" value="ECO:0007669"/>
    <property type="project" value="TreeGrafter"/>
</dbReference>
<reference evidence="12 13" key="2">
    <citation type="journal article" date="2008" name="Bioinformatics">
        <title>Assembly reconciliation.</title>
        <authorList>
            <person name="Zimin A.V."/>
            <person name="Smith D.R."/>
            <person name="Sutton G."/>
            <person name="Yorke J.A."/>
        </authorList>
    </citation>
    <scope>NUCLEOTIDE SEQUENCE [LARGE SCALE GENOMIC DNA]</scope>
    <source>
        <strain evidence="12 13">TSC#14021-0224.01</strain>
    </source>
</reference>
<evidence type="ECO:0000256" key="10">
    <source>
        <dbReference type="SAM" id="MobiDB-lite"/>
    </source>
</evidence>
<sequence>MTRTEYLITSSEFGVVMPDKFPKAKHHYLVLPIEDIPSVFQLNRTHLPLLRELYHLAQKAVKIRGAIWEDFQVGFHAEPSMQRLHLHVISKDFVSPCMKTKKHWNAHNTELFVSYEKMCAQLERENCFSRLPKSLVDELLAQPLICNQCKFAPDSLLDLKAHLFYHWHSMEQEREQMHIIDGISKMSFRNPPPKVIQSMTPPQLNQLDHRSRQGPRALGNGHHFSHSQIQSYTRHPGYKGFRPHPPIDVHHYTKKTFAQEGTVCSGQQNGVIPRRVPKSDQHKNQQVTQEPIQQIFNTQRPNQDSNQQSSSNSQKAQQQSYKSQQQDIRQNTNEPVVQNQKAKQSKRNFPQPLPSLKVNQVFADNNNFINHQNPNQENGYKNKRRGREKNKKSAGIPQNQECLVPPPTNDIKPACKS</sequence>
<accession>B3P0B4</accession>
<dbReference type="GO" id="GO:0008270">
    <property type="term" value="F:zinc ion binding"/>
    <property type="evidence" value="ECO:0007669"/>
    <property type="project" value="UniProtKB-KW"/>
</dbReference>
<feature type="region of interest" description="Disordered" evidence="10">
    <location>
        <begin position="367"/>
        <end position="417"/>
    </location>
</feature>
<comment type="caution">
    <text evidence="9">Lacks conserved residue(s) required for the propagation of feature annotation.</text>
</comment>
<evidence type="ECO:0000256" key="5">
    <source>
        <dbReference type="ARBA" id="ARBA00022833"/>
    </source>
</evidence>
<dbReference type="Pfam" id="PF11969">
    <property type="entry name" value="DcpS_C"/>
    <property type="match status" value="1"/>
</dbReference>
<dbReference type="GO" id="GO:0003697">
    <property type="term" value="F:single-stranded DNA binding"/>
    <property type="evidence" value="ECO:0007669"/>
    <property type="project" value="TreeGrafter"/>
</dbReference>
<keyword evidence="3" id="KW-0227">DNA damage</keyword>
<evidence type="ECO:0000256" key="9">
    <source>
        <dbReference type="PROSITE-ProRule" id="PRU00464"/>
    </source>
</evidence>
<dbReference type="FunFam" id="3.30.428.10:FF:000004">
    <property type="entry name" value="aprataxin isoform X2"/>
    <property type="match status" value="1"/>
</dbReference>
<feature type="compositionally biased region" description="Polar residues" evidence="10">
    <location>
        <begin position="284"/>
        <end position="302"/>
    </location>
</feature>
<evidence type="ECO:0000256" key="2">
    <source>
        <dbReference type="ARBA" id="ARBA00022723"/>
    </source>
</evidence>
<evidence type="ECO:0000313" key="12">
    <source>
        <dbReference type="EMBL" id="EDV48488.1"/>
    </source>
</evidence>
<evidence type="ECO:0000256" key="1">
    <source>
        <dbReference type="ARBA" id="ARBA00004123"/>
    </source>
</evidence>
<dbReference type="AlphaFoldDB" id="B3P0B4"/>
<dbReference type="GO" id="GO:0005634">
    <property type="term" value="C:nucleus"/>
    <property type="evidence" value="ECO:0007669"/>
    <property type="project" value="UniProtKB-SubCell"/>
</dbReference>
<keyword evidence="8" id="KW-0539">Nucleus</keyword>
<dbReference type="InterPro" id="IPR036265">
    <property type="entry name" value="HIT-like_sf"/>
</dbReference>
<dbReference type="PANTHER" id="PTHR12486:SF4">
    <property type="entry name" value="APRATAXIN"/>
    <property type="match status" value="1"/>
</dbReference>
<keyword evidence="6" id="KW-0238">DNA-binding</keyword>
<keyword evidence="13" id="KW-1185">Reference proteome</keyword>
<proteinExistence type="predicted"/>
<evidence type="ECO:0000256" key="4">
    <source>
        <dbReference type="ARBA" id="ARBA00022771"/>
    </source>
</evidence>
<evidence type="ECO:0000256" key="8">
    <source>
        <dbReference type="ARBA" id="ARBA00023242"/>
    </source>
</evidence>
<feature type="compositionally biased region" description="Polar residues" evidence="10">
    <location>
        <begin position="328"/>
        <end position="342"/>
    </location>
</feature>
<keyword evidence="7" id="KW-0234">DNA repair</keyword>
<dbReference type="eggNOG" id="KOG0562">
    <property type="taxonomic scope" value="Eukaryota"/>
</dbReference>
<keyword evidence="2" id="KW-0479">Metal-binding</keyword>
<dbReference type="Pfam" id="PF16278">
    <property type="entry name" value="zf-C2HE"/>
    <property type="match status" value="1"/>
</dbReference>
<dbReference type="PANTHER" id="PTHR12486">
    <property type="entry name" value="APRATAXIN-RELATED"/>
    <property type="match status" value="1"/>
</dbReference>
<dbReference type="HOGENOM" id="CLU_659323_0_0_1"/>
<evidence type="ECO:0000256" key="3">
    <source>
        <dbReference type="ARBA" id="ARBA00022763"/>
    </source>
</evidence>
<evidence type="ECO:0000259" key="11">
    <source>
        <dbReference type="PROSITE" id="PS51084"/>
    </source>
</evidence>
<dbReference type="GO" id="GO:1990165">
    <property type="term" value="F:single-strand break-containing DNA binding"/>
    <property type="evidence" value="ECO:0007669"/>
    <property type="project" value="TreeGrafter"/>
</dbReference>
<evidence type="ECO:0000256" key="7">
    <source>
        <dbReference type="ARBA" id="ARBA00023204"/>
    </source>
</evidence>
<dbReference type="InterPro" id="IPR019808">
    <property type="entry name" value="Histidine_triad_CS"/>
</dbReference>
<dbReference type="EMBL" id="CH954181">
    <property type="protein sequence ID" value="EDV48488.1"/>
    <property type="molecule type" value="Genomic_DNA"/>
</dbReference>
<feature type="compositionally biased region" description="Low complexity" evidence="10">
    <location>
        <begin position="303"/>
        <end position="327"/>
    </location>
</feature>
<protein>
    <submittedName>
        <fullName evidence="12">GG23306</fullName>
    </submittedName>
</protein>
<evidence type="ECO:0000313" key="13">
    <source>
        <dbReference type="Proteomes" id="UP000008711"/>
    </source>
</evidence>
<dbReference type="GO" id="GO:0033699">
    <property type="term" value="F:DNA 5'-adenosine monophosphate hydrolase activity"/>
    <property type="evidence" value="ECO:0007669"/>
    <property type="project" value="TreeGrafter"/>
</dbReference>
<dbReference type="KEGG" id="der:6554045"/>
<dbReference type="PROSITE" id="PS00892">
    <property type="entry name" value="HIT_1"/>
    <property type="match status" value="1"/>
</dbReference>
<feature type="compositionally biased region" description="Basic residues" evidence="10">
    <location>
        <begin position="381"/>
        <end position="392"/>
    </location>
</feature>